<evidence type="ECO:0000256" key="3">
    <source>
        <dbReference type="ARBA" id="ARBA00023316"/>
    </source>
</evidence>
<name>A0A928HE74_9BACT</name>
<protein>
    <recommendedName>
        <fullName evidence="4">RNA-binding protein KhpB</fullName>
    </recommendedName>
    <alternativeName>
        <fullName evidence="4">RNA-binding protein EloR</fullName>
    </alternativeName>
</protein>
<comment type="domain">
    <text evidence="4">Has an N-terminal Jag-N domain and 2 RNA-binding domains (KH and R3H).</text>
</comment>
<dbReference type="InterPro" id="IPR036867">
    <property type="entry name" value="R3H_dom_sf"/>
</dbReference>
<dbReference type="Pfam" id="PF14804">
    <property type="entry name" value="Jag_N"/>
    <property type="match status" value="1"/>
</dbReference>
<dbReference type="GO" id="GO:0009252">
    <property type="term" value="P:peptidoglycan biosynthetic process"/>
    <property type="evidence" value="ECO:0007669"/>
    <property type="project" value="UniProtKB-UniRule"/>
</dbReference>
<feature type="compositionally biased region" description="Low complexity" evidence="5">
    <location>
        <begin position="317"/>
        <end position="343"/>
    </location>
</feature>
<dbReference type="InterPro" id="IPR032782">
    <property type="entry name" value="KhpB_N"/>
</dbReference>
<comment type="subunit">
    <text evidence="4">Forms a complex with KhpA.</text>
</comment>
<feature type="region of interest" description="Disordered" evidence="5">
    <location>
        <begin position="70"/>
        <end position="100"/>
    </location>
</feature>
<keyword evidence="2 4" id="KW-0143">Chaperone</keyword>
<keyword evidence="3 4" id="KW-0961">Cell wall biogenesis/degradation</keyword>
<feature type="region of interest" description="Disordered" evidence="5">
    <location>
        <begin position="406"/>
        <end position="449"/>
    </location>
</feature>
<dbReference type="GO" id="GO:0008360">
    <property type="term" value="P:regulation of cell shape"/>
    <property type="evidence" value="ECO:0007669"/>
    <property type="project" value="UniProtKB-KW"/>
</dbReference>
<dbReference type="Pfam" id="PF13083">
    <property type="entry name" value="KH_KhpA-B"/>
    <property type="match status" value="1"/>
</dbReference>
<feature type="region of interest" description="Disordered" evidence="5">
    <location>
        <begin position="313"/>
        <end position="343"/>
    </location>
</feature>
<dbReference type="Gene3D" id="3.30.300.20">
    <property type="match status" value="1"/>
</dbReference>
<evidence type="ECO:0000256" key="5">
    <source>
        <dbReference type="SAM" id="MobiDB-lite"/>
    </source>
</evidence>
<accession>A0A928HE74</accession>
<evidence type="ECO:0000256" key="1">
    <source>
        <dbReference type="ARBA" id="ARBA00022960"/>
    </source>
</evidence>
<dbReference type="Gene3D" id="3.30.1370.50">
    <property type="entry name" value="R3H-like domain"/>
    <property type="match status" value="1"/>
</dbReference>
<keyword evidence="4" id="KW-0963">Cytoplasm</keyword>
<gene>
    <name evidence="4" type="primary">khpB</name>
    <name evidence="4" type="synonym">eloR</name>
    <name evidence="7" type="ORF">E7027_03805</name>
</gene>
<dbReference type="NCBIfam" id="NF041568">
    <property type="entry name" value="Jag_EloR"/>
    <property type="match status" value="1"/>
</dbReference>
<dbReference type="SMART" id="SM01245">
    <property type="entry name" value="Jag_N"/>
    <property type="match status" value="1"/>
</dbReference>
<dbReference type="InterPro" id="IPR038008">
    <property type="entry name" value="Jag_KH"/>
</dbReference>
<dbReference type="HAMAP" id="MF_00867">
    <property type="entry name" value="KhpB"/>
    <property type="match status" value="1"/>
</dbReference>
<keyword evidence="4" id="KW-0694">RNA-binding</keyword>
<dbReference type="InterPro" id="IPR001374">
    <property type="entry name" value="R3H_dom"/>
</dbReference>
<evidence type="ECO:0000256" key="2">
    <source>
        <dbReference type="ARBA" id="ARBA00023186"/>
    </source>
</evidence>
<organism evidence="7 8">
    <name type="scientific">Candidatus Avelusimicrobium gallicola</name>
    <dbReference type="NCBI Taxonomy" id="2562704"/>
    <lineage>
        <taxon>Bacteria</taxon>
        <taxon>Pseudomonadati</taxon>
        <taxon>Elusimicrobiota</taxon>
        <taxon>Elusimicrobia</taxon>
        <taxon>Elusimicrobiales</taxon>
        <taxon>Elusimicrobiaceae</taxon>
        <taxon>Candidatus Avelusimicrobium</taxon>
    </lineage>
</organism>
<comment type="caution">
    <text evidence="4">Lacks conserved residue(s) required for the propagation of feature annotation.</text>
</comment>
<comment type="subcellular location">
    <subcellularLocation>
        <location evidence="4">Cytoplasm</location>
    </subcellularLocation>
</comment>
<dbReference type="GO" id="GO:0003723">
    <property type="term" value="F:RNA binding"/>
    <property type="evidence" value="ECO:0007669"/>
    <property type="project" value="UniProtKB-UniRule"/>
</dbReference>
<evidence type="ECO:0000259" key="6">
    <source>
        <dbReference type="PROSITE" id="PS51061"/>
    </source>
</evidence>
<evidence type="ECO:0000313" key="8">
    <source>
        <dbReference type="Proteomes" id="UP000725649"/>
    </source>
</evidence>
<dbReference type="PROSITE" id="PS51061">
    <property type="entry name" value="R3H"/>
    <property type="match status" value="1"/>
</dbReference>
<keyword evidence="1 4" id="KW-0133">Cell shape</keyword>
<dbReference type="Pfam" id="PF01424">
    <property type="entry name" value="R3H"/>
    <property type="match status" value="1"/>
</dbReference>
<dbReference type="GO" id="GO:0005737">
    <property type="term" value="C:cytoplasm"/>
    <property type="evidence" value="ECO:0007669"/>
    <property type="project" value="UniProtKB-SubCell"/>
</dbReference>
<dbReference type="PANTHER" id="PTHR35800">
    <property type="entry name" value="PROTEIN JAG"/>
    <property type="match status" value="1"/>
</dbReference>
<dbReference type="SMART" id="SM00393">
    <property type="entry name" value="R3H"/>
    <property type="match status" value="1"/>
</dbReference>
<dbReference type="CDD" id="cd02414">
    <property type="entry name" value="KH-II_Jag"/>
    <property type="match status" value="1"/>
</dbReference>
<dbReference type="InterPro" id="IPR038247">
    <property type="entry name" value="Jag_N_dom_sf"/>
</dbReference>
<comment type="similarity">
    <text evidence="4">Belongs to the KhpB RNA-binding protein family.</text>
</comment>
<feature type="domain" description="R3H" evidence="6">
    <location>
        <begin position="221"/>
        <end position="287"/>
    </location>
</feature>
<reference evidence="7" key="1">
    <citation type="submission" date="2019-04" db="EMBL/GenBank/DDBJ databases">
        <title>Evolution of Biomass-Degrading Anaerobic Consortia Revealed by Metagenomics.</title>
        <authorList>
            <person name="Peng X."/>
        </authorList>
    </citation>
    <scope>NUCLEOTIDE SEQUENCE</scope>
    <source>
        <strain evidence="7">SIG66</strain>
    </source>
</reference>
<dbReference type="Proteomes" id="UP000725649">
    <property type="component" value="Unassembled WGS sequence"/>
</dbReference>
<comment type="caution">
    <text evidence="7">The sequence shown here is derived from an EMBL/GenBank/DDBJ whole genome shotgun (WGS) entry which is preliminary data.</text>
</comment>
<dbReference type="Gene3D" id="3.30.30.80">
    <property type="entry name" value="probable RNA-binding protein from clostridium symbiosum atcc 14940"/>
    <property type="match status" value="1"/>
</dbReference>
<dbReference type="GO" id="GO:0071555">
    <property type="term" value="P:cell wall organization"/>
    <property type="evidence" value="ECO:0007669"/>
    <property type="project" value="UniProtKB-KW"/>
</dbReference>
<evidence type="ECO:0000256" key="4">
    <source>
        <dbReference type="HAMAP-Rule" id="MF_00867"/>
    </source>
</evidence>
<comment type="function">
    <text evidence="4">A probable RNA chaperone. Forms a complex with KhpA which binds to cellular RNA and controls its expression. Plays a role in peptidoglycan (PG) homeostasis and cell length regulation.</text>
</comment>
<dbReference type="InterPro" id="IPR015946">
    <property type="entry name" value="KH_dom-like_a/b"/>
</dbReference>
<sequence>MAHKIKVEAKEVADAIAKGLKELGLRRDQVEVTVLKTPKKGFLGIGSRPAVVELRQKRWSTADLDAQIYMDVPKRKSKPSRGGRKDRNSRGGRRGARRTSDLEIRIPRVEKGPKANEAQLLPSEAIQNAVIPENLKAPMQEAKDHLANVLSHMGVKVENLNVWWDEKQQRILLTFDCDHPAIVIGKEGKTLEAIQYLSTLAISRHFDKPISVITDTQNYWRKAEDKIDAEIAKGIDAIKRGHSVFRFRPMSAQLRRYIHRAVEGHEYVVTASEGEGKWRKVTFRPTDKATADFQAGKAPADFVPGVIGEDIPEETQEQAPVQPVEETPVQPVETAPVADTTPVAETAPVAEENPAETTAPEAVAQMPVAVEETVEVVVAQEPVEEKQESSCSCCSGCCGSCGEEPAPAETPVGEEVAQPAPEMQAPVAETPTCDCGPLFETPANTEENK</sequence>
<evidence type="ECO:0000313" key="7">
    <source>
        <dbReference type="EMBL" id="MBE6421239.1"/>
    </source>
</evidence>
<dbReference type="EMBL" id="SUVG01000004">
    <property type="protein sequence ID" value="MBE6421239.1"/>
    <property type="molecule type" value="Genomic_DNA"/>
</dbReference>
<dbReference type="AlphaFoldDB" id="A0A928HE74"/>
<dbReference type="InterPro" id="IPR039247">
    <property type="entry name" value="KhpB"/>
</dbReference>
<dbReference type="PANTHER" id="PTHR35800:SF1">
    <property type="entry name" value="RNA-BINDING PROTEIN KHPB"/>
    <property type="match status" value="1"/>
</dbReference>
<proteinExistence type="inferred from homology"/>